<evidence type="ECO:0000313" key="2">
    <source>
        <dbReference type="Proteomes" id="UP001501706"/>
    </source>
</evidence>
<keyword evidence="2" id="KW-1185">Reference proteome</keyword>
<dbReference type="EMBL" id="BAAAEN010000002">
    <property type="protein sequence ID" value="GAA0493436.1"/>
    <property type="molecule type" value="Genomic_DNA"/>
</dbReference>
<dbReference type="RefSeq" id="WP_343927124.1">
    <property type="nucleotide sequence ID" value="NZ_BAAAEN010000002.1"/>
</dbReference>
<dbReference type="Proteomes" id="UP001501706">
    <property type="component" value="Unassembled WGS sequence"/>
</dbReference>
<reference evidence="1 2" key="1">
    <citation type="journal article" date="2019" name="Int. J. Syst. Evol. Microbiol.">
        <title>The Global Catalogue of Microorganisms (GCM) 10K type strain sequencing project: providing services to taxonomists for standard genome sequencing and annotation.</title>
        <authorList>
            <consortium name="The Broad Institute Genomics Platform"/>
            <consortium name="The Broad Institute Genome Sequencing Center for Infectious Disease"/>
            <person name="Wu L."/>
            <person name="Ma J."/>
        </authorList>
    </citation>
    <scope>NUCLEOTIDE SEQUENCE [LARGE SCALE GENOMIC DNA]</scope>
    <source>
        <strain evidence="1 2">JCM 14330</strain>
    </source>
</reference>
<name>A0ABN1BA33_9BURK</name>
<evidence type="ECO:0000313" key="1">
    <source>
        <dbReference type="EMBL" id="GAA0493436.1"/>
    </source>
</evidence>
<accession>A0ABN1BA33</accession>
<organism evidence="1 2">
    <name type="scientific">Pigmentiphaga daeguensis</name>
    <dbReference type="NCBI Taxonomy" id="414049"/>
    <lineage>
        <taxon>Bacteria</taxon>
        <taxon>Pseudomonadati</taxon>
        <taxon>Pseudomonadota</taxon>
        <taxon>Betaproteobacteria</taxon>
        <taxon>Burkholderiales</taxon>
        <taxon>Alcaligenaceae</taxon>
        <taxon>Pigmentiphaga</taxon>
    </lineage>
</organism>
<sequence>MSTDDIKPALTDRQLMDFGIPDIETGRAIERAVIQADRARRAEAGEDTQEHVQRILDAAFHWAEQREVGPSPAKRAWEALAQRIQAEFSMVMDSAAPSPQGDAERLEYLMRRLSGAASRYYVGEMGDTGNLDLFRAAIDERIAIAARSTPAKGGE</sequence>
<comment type="caution">
    <text evidence="1">The sequence shown here is derived from an EMBL/GenBank/DDBJ whole genome shotgun (WGS) entry which is preliminary data.</text>
</comment>
<gene>
    <name evidence="1" type="ORF">GCM10009097_06580</name>
</gene>
<proteinExistence type="predicted"/>
<protein>
    <submittedName>
        <fullName evidence="1">Uncharacterized protein</fullName>
    </submittedName>
</protein>